<dbReference type="PANTHER" id="PTHR44591">
    <property type="entry name" value="STRESS RESPONSE REGULATOR PROTEIN 1"/>
    <property type="match status" value="1"/>
</dbReference>
<reference evidence="4 5" key="1">
    <citation type="journal article" date="2016" name="Nat. Commun.">
        <title>Thousands of microbial genomes shed light on interconnected biogeochemical processes in an aquifer system.</title>
        <authorList>
            <person name="Anantharaman K."/>
            <person name="Brown C.T."/>
            <person name="Hug L.A."/>
            <person name="Sharon I."/>
            <person name="Castelle C.J."/>
            <person name="Probst A.J."/>
            <person name="Thomas B.C."/>
            <person name="Singh A."/>
            <person name="Wilkins M.J."/>
            <person name="Karaoz U."/>
            <person name="Brodie E.L."/>
            <person name="Williams K.H."/>
            <person name="Hubbard S.S."/>
            <person name="Banfield J.F."/>
        </authorList>
    </citation>
    <scope>NUCLEOTIDE SEQUENCE [LARGE SCALE GENOMIC DNA]</scope>
</reference>
<dbReference type="EMBL" id="MFAF01000100">
    <property type="protein sequence ID" value="OGD74569.1"/>
    <property type="molecule type" value="Genomic_DNA"/>
</dbReference>
<dbReference type="PROSITE" id="PS50110">
    <property type="entry name" value="RESPONSE_REGULATORY"/>
    <property type="match status" value="1"/>
</dbReference>
<proteinExistence type="predicted"/>
<dbReference type="PANTHER" id="PTHR44591:SF3">
    <property type="entry name" value="RESPONSE REGULATORY DOMAIN-CONTAINING PROTEIN"/>
    <property type="match status" value="1"/>
</dbReference>
<dbReference type="InterPro" id="IPR001789">
    <property type="entry name" value="Sig_transdc_resp-reg_receiver"/>
</dbReference>
<dbReference type="GO" id="GO:0000160">
    <property type="term" value="P:phosphorelay signal transduction system"/>
    <property type="evidence" value="ECO:0007669"/>
    <property type="project" value="InterPro"/>
</dbReference>
<name>A0A1F5F4L7_9BACT</name>
<protein>
    <recommendedName>
        <fullName evidence="3">Response regulatory domain-containing protein</fullName>
    </recommendedName>
</protein>
<evidence type="ECO:0000256" key="1">
    <source>
        <dbReference type="ARBA" id="ARBA00022553"/>
    </source>
</evidence>
<dbReference type="Proteomes" id="UP000177187">
    <property type="component" value="Unassembled WGS sequence"/>
</dbReference>
<evidence type="ECO:0000256" key="2">
    <source>
        <dbReference type="PROSITE-ProRule" id="PRU00169"/>
    </source>
</evidence>
<evidence type="ECO:0000313" key="4">
    <source>
        <dbReference type="EMBL" id="OGD74569.1"/>
    </source>
</evidence>
<organism evidence="4 5">
    <name type="scientific">Candidatus Coatesbacteria bacterium RBG_13_66_14</name>
    <dbReference type="NCBI Taxonomy" id="1817816"/>
    <lineage>
        <taxon>Bacteria</taxon>
        <taxon>Candidatus Coatesiibacteriota</taxon>
    </lineage>
</organism>
<comment type="caution">
    <text evidence="4">The sequence shown here is derived from an EMBL/GenBank/DDBJ whole genome shotgun (WGS) entry which is preliminary data.</text>
</comment>
<evidence type="ECO:0000259" key="3">
    <source>
        <dbReference type="PROSITE" id="PS50110"/>
    </source>
</evidence>
<gene>
    <name evidence="4" type="ORF">A2Y64_00945</name>
</gene>
<accession>A0A1F5F4L7</accession>
<keyword evidence="1 2" id="KW-0597">Phosphoprotein</keyword>
<dbReference type="Pfam" id="PF00072">
    <property type="entry name" value="Response_reg"/>
    <property type="match status" value="1"/>
</dbReference>
<evidence type="ECO:0000313" key="5">
    <source>
        <dbReference type="Proteomes" id="UP000177187"/>
    </source>
</evidence>
<feature type="domain" description="Response regulatory" evidence="3">
    <location>
        <begin position="3"/>
        <end position="119"/>
    </location>
</feature>
<dbReference type="AlphaFoldDB" id="A0A1F5F4L7"/>
<dbReference type="InterPro" id="IPR011006">
    <property type="entry name" value="CheY-like_superfamily"/>
</dbReference>
<feature type="modified residue" description="4-aspartylphosphate" evidence="2">
    <location>
        <position position="52"/>
    </location>
</feature>
<dbReference type="Gene3D" id="3.40.50.2300">
    <property type="match status" value="1"/>
</dbReference>
<dbReference type="SMART" id="SM00448">
    <property type="entry name" value="REC"/>
    <property type="match status" value="1"/>
</dbReference>
<dbReference type="SUPFAM" id="SSF52172">
    <property type="entry name" value="CheY-like"/>
    <property type="match status" value="1"/>
</dbReference>
<dbReference type="InterPro" id="IPR050595">
    <property type="entry name" value="Bact_response_regulator"/>
</dbReference>
<sequence length="129" mass="14138">MARIMIVDDERHIIETLGLAFKSRGHETISLSDPATVLSAAMRERPDVIILDLLMPGLDGYKLYHDLMADELLASTPVAIITGHSGPLYKRISREIGIALHLTKPFNPLEVVKRIEKLIAPGSGSARAD</sequence>
<dbReference type="STRING" id="1817816.A2Y64_00945"/>